<name>A0A0R3LWK1_9BRAD</name>
<comment type="caution">
    <text evidence="1">The sequence shown here is derived from an EMBL/GenBank/DDBJ whole genome shotgun (WGS) entry which is preliminary data.</text>
</comment>
<organism evidence="1 2">
    <name type="scientific">Bradyrhizobium valentinum</name>
    <dbReference type="NCBI Taxonomy" id="1518501"/>
    <lineage>
        <taxon>Bacteria</taxon>
        <taxon>Pseudomonadati</taxon>
        <taxon>Pseudomonadota</taxon>
        <taxon>Alphaproteobacteria</taxon>
        <taxon>Hyphomicrobiales</taxon>
        <taxon>Nitrobacteraceae</taxon>
        <taxon>Bradyrhizobium</taxon>
    </lineage>
</organism>
<dbReference type="RefSeq" id="WP_057849161.1">
    <property type="nucleotide sequence ID" value="NZ_LLXX01000029.1"/>
</dbReference>
<proteinExistence type="predicted"/>
<keyword evidence="2" id="KW-1185">Reference proteome</keyword>
<dbReference type="Proteomes" id="UP000051913">
    <property type="component" value="Unassembled WGS sequence"/>
</dbReference>
<sequence>MTQFSDIDMRAIEAIRRAAYFTATLAFGRGRYRVEERPTVLAAMDAAREIEQDPAAHTRRALVYAIAPDGHATLLTSALIAKLLSLES</sequence>
<dbReference type="EMBL" id="LLXX01000029">
    <property type="protein sequence ID" value="KRR12385.1"/>
    <property type="molecule type" value="Genomic_DNA"/>
</dbReference>
<evidence type="ECO:0000313" key="1">
    <source>
        <dbReference type="EMBL" id="KRR12385.1"/>
    </source>
</evidence>
<evidence type="ECO:0000313" key="2">
    <source>
        <dbReference type="Proteomes" id="UP000051913"/>
    </source>
</evidence>
<dbReference type="AlphaFoldDB" id="A0A0R3LWK1"/>
<accession>A0A0R3LWK1</accession>
<protein>
    <submittedName>
        <fullName evidence="1">Uncharacterized protein</fullName>
    </submittedName>
</protein>
<reference evidence="1 2" key="1">
    <citation type="submission" date="2014-03" db="EMBL/GenBank/DDBJ databases">
        <title>Bradyrhizobium valentinum sp. nov., isolated from effective nodules of Lupinus mariae-josephae, a lupine endemic of basic-lime soils in Eastern Spain.</title>
        <authorList>
            <person name="Duran D."/>
            <person name="Rey L."/>
            <person name="Navarro A."/>
            <person name="Busquets A."/>
            <person name="Imperial J."/>
            <person name="Ruiz-Argueso T."/>
        </authorList>
    </citation>
    <scope>NUCLEOTIDE SEQUENCE [LARGE SCALE GENOMIC DNA]</scope>
    <source>
        <strain evidence="1 2">LmjM3</strain>
    </source>
</reference>
<gene>
    <name evidence="1" type="ORF">CP49_08100</name>
</gene>